<keyword evidence="1" id="KW-0472">Membrane</keyword>
<dbReference type="EMBL" id="CADCVU010000008">
    <property type="protein sequence ID" value="CAA9479660.1"/>
    <property type="molecule type" value="Genomic_DNA"/>
</dbReference>
<evidence type="ECO:0000256" key="1">
    <source>
        <dbReference type="SAM" id="Phobius"/>
    </source>
</evidence>
<evidence type="ECO:0000313" key="2">
    <source>
        <dbReference type="EMBL" id="CAA9479660.1"/>
    </source>
</evidence>
<name>A0A6J4RSD5_9ACTN</name>
<dbReference type="AlphaFoldDB" id="A0A6J4RSD5"/>
<reference evidence="2" key="1">
    <citation type="submission" date="2020-02" db="EMBL/GenBank/DDBJ databases">
        <authorList>
            <person name="Meier V. D."/>
        </authorList>
    </citation>
    <scope>NUCLEOTIDE SEQUENCE</scope>
    <source>
        <strain evidence="2">AVDCRST_MAG45</strain>
    </source>
</reference>
<protein>
    <submittedName>
        <fullName evidence="2">Uncharacterized protein</fullName>
    </submittedName>
</protein>
<accession>A0A6J4RSD5</accession>
<organism evidence="2">
    <name type="scientific">uncultured Solirubrobacterales bacterium</name>
    <dbReference type="NCBI Taxonomy" id="768556"/>
    <lineage>
        <taxon>Bacteria</taxon>
        <taxon>Bacillati</taxon>
        <taxon>Actinomycetota</taxon>
        <taxon>Thermoleophilia</taxon>
        <taxon>Solirubrobacterales</taxon>
        <taxon>environmental samples</taxon>
    </lineage>
</organism>
<feature type="transmembrane region" description="Helical" evidence="1">
    <location>
        <begin position="27"/>
        <end position="48"/>
    </location>
</feature>
<proteinExistence type="predicted"/>
<gene>
    <name evidence="2" type="ORF">AVDCRST_MAG45-79</name>
</gene>
<keyword evidence="1" id="KW-1133">Transmembrane helix</keyword>
<sequence>MVALTIIVFFVGMTLLAFTVIVVESVWLVALVGVVHITASVVLGVLIVRRLGDEERGTADEEEADAAPSG</sequence>
<keyword evidence="1" id="KW-0812">Transmembrane</keyword>